<feature type="transmembrane region" description="Helical" evidence="1">
    <location>
        <begin position="145"/>
        <end position="178"/>
    </location>
</feature>
<feature type="transmembrane region" description="Helical" evidence="1">
    <location>
        <begin position="63"/>
        <end position="85"/>
    </location>
</feature>
<evidence type="ECO:0000313" key="3">
    <source>
        <dbReference type="EMBL" id="GGX43840.1"/>
    </source>
</evidence>
<feature type="transmembrane region" description="Helical" evidence="1">
    <location>
        <begin position="120"/>
        <end position="139"/>
    </location>
</feature>
<feature type="transmembrane region" description="Helical" evidence="1">
    <location>
        <begin position="325"/>
        <end position="344"/>
    </location>
</feature>
<organism evidence="3 4">
    <name type="scientific">Saccharospirillum salsuginis</name>
    <dbReference type="NCBI Taxonomy" id="418750"/>
    <lineage>
        <taxon>Bacteria</taxon>
        <taxon>Pseudomonadati</taxon>
        <taxon>Pseudomonadota</taxon>
        <taxon>Gammaproteobacteria</taxon>
        <taxon>Oceanospirillales</taxon>
        <taxon>Saccharospirillaceae</taxon>
        <taxon>Saccharospirillum</taxon>
    </lineage>
</organism>
<keyword evidence="4" id="KW-1185">Reference proteome</keyword>
<feature type="transmembrane region" description="Helical" evidence="1">
    <location>
        <begin position="31"/>
        <end position="56"/>
    </location>
</feature>
<name>A0A918N7L2_9GAMM</name>
<feature type="transmembrane region" description="Helical" evidence="1">
    <location>
        <begin position="190"/>
        <end position="212"/>
    </location>
</feature>
<evidence type="ECO:0000256" key="1">
    <source>
        <dbReference type="SAM" id="Phobius"/>
    </source>
</evidence>
<feature type="transmembrane region" description="Helical" evidence="1">
    <location>
        <begin position="294"/>
        <end position="313"/>
    </location>
</feature>
<keyword evidence="1" id="KW-0472">Membrane</keyword>
<sequence>MTQSSHDLADRLQAAGVPVGPVQPVEPESPWFVKTLLALSGWLASLFILGFLGLALESVVREAGGASVVGVICLVCAYGLFRLAGNDFVEHLGLAVSLAGQLLIAWALSDQLNFDLNSLFWAALCAIQLFLAIAMPNFIHRVVTMGFACLAFGVAMYMSGWLASPAGVPLLALVVLWLNEFRVPRWARAFQALGYGLALGVVIIGLFLRFGWADEIWPSQIPQWTTWVDNGIALLALVLLLVAIFQRVDWQVDSKVITLAFFASIGIGLLSLEIVGLVPAVVLLVLGFAVSNRLLMGLGIAASLLAVSSYYYWLEVTLLIKAATLFGLGAVLLLVRWALVRWLGREVNDA</sequence>
<feature type="domain" description="DUF4401" evidence="2">
    <location>
        <begin position="30"/>
        <end position="341"/>
    </location>
</feature>
<dbReference type="AlphaFoldDB" id="A0A918N7L2"/>
<keyword evidence="1" id="KW-1133">Transmembrane helix</keyword>
<proteinExistence type="predicted"/>
<dbReference type="RefSeq" id="WP_189607228.1">
    <property type="nucleotide sequence ID" value="NZ_BMXR01000002.1"/>
</dbReference>
<dbReference type="Pfam" id="PF14351">
    <property type="entry name" value="DUF4401"/>
    <property type="match status" value="1"/>
</dbReference>
<protein>
    <recommendedName>
        <fullName evidence="2">DUF4401 domain-containing protein</fullName>
    </recommendedName>
</protein>
<evidence type="ECO:0000313" key="4">
    <source>
        <dbReference type="Proteomes" id="UP000626148"/>
    </source>
</evidence>
<dbReference type="Proteomes" id="UP000626148">
    <property type="component" value="Unassembled WGS sequence"/>
</dbReference>
<reference evidence="3" key="1">
    <citation type="journal article" date="2014" name="Int. J. Syst. Evol. Microbiol.">
        <title>Complete genome sequence of Corynebacterium casei LMG S-19264T (=DSM 44701T), isolated from a smear-ripened cheese.</title>
        <authorList>
            <consortium name="US DOE Joint Genome Institute (JGI-PGF)"/>
            <person name="Walter F."/>
            <person name="Albersmeier A."/>
            <person name="Kalinowski J."/>
            <person name="Ruckert C."/>
        </authorList>
    </citation>
    <scope>NUCLEOTIDE SEQUENCE</scope>
    <source>
        <strain evidence="3">KCTC 22169</strain>
    </source>
</reference>
<reference evidence="3" key="2">
    <citation type="submission" date="2020-09" db="EMBL/GenBank/DDBJ databases">
        <authorList>
            <person name="Sun Q."/>
            <person name="Kim S."/>
        </authorList>
    </citation>
    <scope>NUCLEOTIDE SEQUENCE</scope>
    <source>
        <strain evidence="3">KCTC 22169</strain>
    </source>
</reference>
<comment type="caution">
    <text evidence="3">The sequence shown here is derived from an EMBL/GenBank/DDBJ whole genome shotgun (WGS) entry which is preliminary data.</text>
</comment>
<dbReference type="InterPro" id="IPR025513">
    <property type="entry name" value="DUF4401"/>
</dbReference>
<accession>A0A918N7L2</accession>
<feature type="transmembrane region" description="Helical" evidence="1">
    <location>
        <begin position="224"/>
        <end position="245"/>
    </location>
</feature>
<dbReference type="EMBL" id="BMXR01000002">
    <property type="protein sequence ID" value="GGX43840.1"/>
    <property type="molecule type" value="Genomic_DNA"/>
</dbReference>
<gene>
    <name evidence="3" type="ORF">GCM10007392_08240</name>
</gene>
<keyword evidence="1" id="KW-0812">Transmembrane</keyword>
<feature type="transmembrane region" description="Helical" evidence="1">
    <location>
        <begin position="91"/>
        <end position="108"/>
    </location>
</feature>
<evidence type="ECO:0000259" key="2">
    <source>
        <dbReference type="Pfam" id="PF14351"/>
    </source>
</evidence>
<feature type="transmembrane region" description="Helical" evidence="1">
    <location>
        <begin position="257"/>
        <end position="288"/>
    </location>
</feature>